<dbReference type="InterPro" id="IPR007497">
    <property type="entry name" value="SIMPL/DUF541"/>
</dbReference>
<dbReference type="AlphaFoldDB" id="A0A217EF31"/>
<name>A0A217EF31_9GAMM</name>
<feature type="chain" id="PRO_5012826720" evidence="1">
    <location>
        <begin position="20"/>
        <end position="234"/>
    </location>
</feature>
<dbReference type="Proteomes" id="UP000243463">
    <property type="component" value="Unassembled WGS sequence"/>
</dbReference>
<organism evidence="2 3">
    <name type="scientific">Acinetobacter apis</name>
    <dbReference type="NCBI Taxonomy" id="1229165"/>
    <lineage>
        <taxon>Bacteria</taxon>
        <taxon>Pseudomonadati</taxon>
        <taxon>Pseudomonadota</taxon>
        <taxon>Gammaproteobacteria</taxon>
        <taxon>Moraxellales</taxon>
        <taxon>Moraxellaceae</taxon>
        <taxon>Acinetobacter</taxon>
    </lineage>
</organism>
<protein>
    <submittedName>
        <fullName evidence="2">Predicted secreted protein</fullName>
    </submittedName>
</protein>
<dbReference type="InterPro" id="IPR052022">
    <property type="entry name" value="26kDa_periplasmic_antigen"/>
</dbReference>
<evidence type="ECO:0000256" key="1">
    <source>
        <dbReference type="SAM" id="SignalP"/>
    </source>
</evidence>
<evidence type="ECO:0000313" key="3">
    <source>
        <dbReference type="Proteomes" id="UP000243463"/>
    </source>
</evidence>
<sequence length="234" mass="26285">MHKILLSAVLFGLGSSAIAADQTALNYNVVQLQAEASREVSNDQMQVVLYVEKTSKQPADLAAQITQNMNAALRLSQKYPQIQTKTGTQSTYPIYTNENRSLKEWRARAEIRFQTHDFKAMSQLISELQSSFQTESIQFTVSDQQRQLVENELITEASQNFQKRAKSLVQVWNKTNYQVVSLNVETNNQQYTPQPYMRASFAKMAAADAPVAQDISAGNSKINVNINGSIQLEK</sequence>
<dbReference type="Gene3D" id="3.30.70.2970">
    <property type="entry name" value="Protein of unknown function (DUF541), domain 2"/>
    <property type="match status" value="1"/>
</dbReference>
<evidence type="ECO:0000313" key="2">
    <source>
        <dbReference type="EMBL" id="SNQ29111.1"/>
    </source>
</evidence>
<gene>
    <name evidence="2" type="ORF">SAMN05444584_1045</name>
</gene>
<dbReference type="PANTHER" id="PTHR34387:SF1">
    <property type="entry name" value="PERIPLASMIC IMMUNOGENIC PROTEIN"/>
    <property type="match status" value="1"/>
</dbReference>
<reference evidence="3" key="1">
    <citation type="submission" date="2017-06" db="EMBL/GenBank/DDBJ databases">
        <authorList>
            <person name="Varghese N."/>
            <person name="Submissions S."/>
        </authorList>
    </citation>
    <scope>NUCLEOTIDE SEQUENCE [LARGE SCALE GENOMIC DNA]</scope>
    <source>
        <strain evidence="3">ANC 5114</strain>
    </source>
</reference>
<accession>A0A217EF31</accession>
<keyword evidence="3" id="KW-1185">Reference proteome</keyword>
<dbReference type="OrthoDB" id="7062395at2"/>
<dbReference type="Pfam" id="PF04402">
    <property type="entry name" value="SIMPL"/>
    <property type="match status" value="1"/>
</dbReference>
<dbReference type="Gene3D" id="3.30.110.170">
    <property type="entry name" value="Protein of unknown function (DUF541), domain 1"/>
    <property type="match status" value="1"/>
</dbReference>
<dbReference type="PANTHER" id="PTHR34387">
    <property type="entry name" value="SLR1258 PROTEIN"/>
    <property type="match status" value="1"/>
</dbReference>
<proteinExistence type="predicted"/>
<keyword evidence="1" id="KW-0732">Signal</keyword>
<dbReference type="GO" id="GO:0006974">
    <property type="term" value="P:DNA damage response"/>
    <property type="evidence" value="ECO:0007669"/>
    <property type="project" value="TreeGrafter"/>
</dbReference>
<dbReference type="RefSeq" id="WP_088823110.1">
    <property type="nucleotide sequence ID" value="NZ_FZLN01000001.1"/>
</dbReference>
<dbReference type="EMBL" id="FZLN01000001">
    <property type="protein sequence ID" value="SNQ29111.1"/>
    <property type="molecule type" value="Genomic_DNA"/>
</dbReference>
<feature type="signal peptide" evidence="1">
    <location>
        <begin position="1"/>
        <end position="19"/>
    </location>
</feature>